<feature type="transmembrane region" description="Helical" evidence="2">
    <location>
        <begin position="83"/>
        <end position="101"/>
    </location>
</feature>
<keyword evidence="2" id="KW-1133">Transmembrane helix</keyword>
<evidence type="ECO:0000313" key="4">
    <source>
        <dbReference type="Proteomes" id="UP000555564"/>
    </source>
</evidence>
<evidence type="ECO:0000313" key="3">
    <source>
        <dbReference type="EMBL" id="MBB6474496.1"/>
    </source>
</evidence>
<protein>
    <recommendedName>
        <fullName evidence="5">DUF2567 domain-containing protein</fullName>
    </recommendedName>
</protein>
<feature type="compositionally biased region" description="Low complexity" evidence="1">
    <location>
        <begin position="199"/>
        <end position="209"/>
    </location>
</feature>
<proteinExistence type="predicted"/>
<feature type="transmembrane region" description="Helical" evidence="2">
    <location>
        <begin position="121"/>
        <end position="151"/>
    </location>
</feature>
<keyword evidence="2" id="KW-0812">Transmembrane</keyword>
<reference evidence="3 4" key="1">
    <citation type="submission" date="2020-08" db="EMBL/GenBank/DDBJ databases">
        <title>Sequencing the genomes of 1000 actinobacteria strains.</title>
        <authorList>
            <person name="Klenk H.-P."/>
        </authorList>
    </citation>
    <scope>NUCLEOTIDE SEQUENCE [LARGE SCALE GENOMIC DNA]</scope>
    <source>
        <strain evidence="3 4">DSM 44936</strain>
    </source>
</reference>
<dbReference type="RefSeq" id="WP_184983056.1">
    <property type="nucleotide sequence ID" value="NZ_BAAALO010000086.1"/>
</dbReference>
<dbReference type="EMBL" id="JACHIU010000001">
    <property type="protein sequence ID" value="MBB6474496.1"/>
    <property type="molecule type" value="Genomic_DNA"/>
</dbReference>
<feature type="compositionally biased region" description="Basic and acidic residues" evidence="1">
    <location>
        <begin position="160"/>
        <end position="169"/>
    </location>
</feature>
<accession>A0A7X0IG17</accession>
<sequence>MRQLRDFLLTVGVLAVLGAAGGLLWSAVAPRTPYVVTAAGPRLTDPMTQSLIAADGWFALITGVAGLASGVAAYLLARRGRPLALLTGLAAGGLLAGRLALTVGTSVGSASVQAAGPGSAAVGSTVGVLTVTAAGVLLCWPLVAVAVFGILESTDGYRDSPLRRPHAGEDGGPPGPGHGVPGPPLPGTAVHGPPPPGPEFAGPGTDAAGPPAPGREAGGPPPR</sequence>
<keyword evidence="2" id="KW-0472">Membrane</keyword>
<feature type="compositionally biased region" description="Pro residues" evidence="1">
    <location>
        <begin position="173"/>
        <end position="198"/>
    </location>
</feature>
<keyword evidence="4" id="KW-1185">Reference proteome</keyword>
<feature type="transmembrane region" description="Helical" evidence="2">
    <location>
        <begin position="50"/>
        <end position="76"/>
    </location>
</feature>
<comment type="caution">
    <text evidence="3">The sequence shown here is derived from an EMBL/GenBank/DDBJ whole genome shotgun (WGS) entry which is preliminary data.</text>
</comment>
<gene>
    <name evidence="3" type="ORF">BJ992_003927</name>
</gene>
<feature type="region of interest" description="Disordered" evidence="1">
    <location>
        <begin position="160"/>
        <end position="223"/>
    </location>
</feature>
<evidence type="ECO:0000256" key="1">
    <source>
        <dbReference type="SAM" id="MobiDB-lite"/>
    </source>
</evidence>
<name>A0A7X0IG17_9ACTN</name>
<dbReference type="Proteomes" id="UP000555564">
    <property type="component" value="Unassembled WGS sequence"/>
</dbReference>
<evidence type="ECO:0008006" key="5">
    <source>
        <dbReference type="Google" id="ProtNLM"/>
    </source>
</evidence>
<evidence type="ECO:0000256" key="2">
    <source>
        <dbReference type="SAM" id="Phobius"/>
    </source>
</evidence>
<dbReference type="AlphaFoldDB" id="A0A7X0IG17"/>
<organism evidence="3 4">
    <name type="scientific">Sphaerisporangium rubeum</name>
    <dbReference type="NCBI Taxonomy" id="321317"/>
    <lineage>
        <taxon>Bacteria</taxon>
        <taxon>Bacillati</taxon>
        <taxon>Actinomycetota</taxon>
        <taxon>Actinomycetes</taxon>
        <taxon>Streptosporangiales</taxon>
        <taxon>Streptosporangiaceae</taxon>
        <taxon>Sphaerisporangium</taxon>
    </lineage>
</organism>